<evidence type="ECO:0000256" key="3">
    <source>
        <dbReference type="ARBA" id="ARBA00023125"/>
    </source>
</evidence>
<dbReference type="SUPFAM" id="SSF53850">
    <property type="entry name" value="Periplasmic binding protein-like II"/>
    <property type="match status" value="1"/>
</dbReference>
<evidence type="ECO:0000313" key="7">
    <source>
        <dbReference type="EMBL" id="EOW83630.1"/>
    </source>
</evidence>
<dbReference type="PRINTS" id="PR00039">
    <property type="entry name" value="HTHLYSR"/>
</dbReference>
<keyword evidence="4" id="KW-0804">Transcription</keyword>
<proteinExistence type="inferred from homology"/>
<dbReference type="GeneID" id="301215560"/>
<dbReference type="InterPro" id="IPR005119">
    <property type="entry name" value="LysR_subst-bd"/>
</dbReference>
<comment type="similarity">
    <text evidence="1">Belongs to the LysR transcriptional regulatory family.</text>
</comment>
<name>R2VGR9_9ENTE</name>
<evidence type="ECO:0000313" key="9">
    <source>
        <dbReference type="Proteomes" id="UP000014160"/>
    </source>
</evidence>
<dbReference type="Gene3D" id="3.40.190.10">
    <property type="entry name" value="Periplasmic binding protein-like II"/>
    <property type="match status" value="2"/>
</dbReference>
<dbReference type="Gene3D" id="1.10.10.10">
    <property type="entry name" value="Winged helix-like DNA-binding domain superfamily/Winged helix DNA-binding domain"/>
    <property type="match status" value="1"/>
</dbReference>
<dbReference type="HOGENOM" id="CLU_039613_6_1_9"/>
<dbReference type="PROSITE" id="PS50931">
    <property type="entry name" value="HTH_LYSR"/>
    <property type="match status" value="1"/>
</dbReference>
<sequence length="279" mass="32305">MFKWLETFKVVYETRNFSKASEILFISQPTVSSQIKQLENELTTQLFIRSGRKEVLVTPQADILYERVVDLIDDWENLYQAVQTNQQQIVRCVIGASHTFANYMLPSLLIELHQKFPQIRFSVQMMNSLEVLQATEHHSVDLGFIEKPLSAVSIKRFPLMEDQLVLAGDTEKGPWLVRENSSGVYYYTKRFLEEKDIKDPVMEIQNNGIIVSLLKQGFGCSLISERAAKGISYQVLDDSFKRNFYLLKRKAKASEEIEQCTEFICEWSKRSGDFTSEML</sequence>
<evidence type="ECO:0000313" key="6">
    <source>
        <dbReference type="EMBL" id="EOI56796.1"/>
    </source>
</evidence>
<reference evidence="6 8" key="1">
    <citation type="submission" date="2013-02" db="EMBL/GenBank/DDBJ databases">
        <title>The Genome Sequence of Enterococcus gilvus ATCC BAA-350.</title>
        <authorList>
            <consortium name="The Broad Institute Genome Sequencing Platform"/>
            <consortium name="The Broad Institute Genome Sequencing Center for Infectious Disease"/>
            <person name="Earl A.M."/>
            <person name="Gilmore M.S."/>
            <person name="Lebreton F."/>
            <person name="Walker B."/>
            <person name="Young S.K."/>
            <person name="Zeng Q."/>
            <person name="Gargeya S."/>
            <person name="Fitzgerald M."/>
            <person name="Haas B."/>
            <person name="Abouelleil A."/>
            <person name="Alvarado L."/>
            <person name="Arachchi H.M."/>
            <person name="Berlin A.M."/>
            <person name="Chapman S.B."/>
            <person name="Dewar J."/>
            <person name="Goldberg J."/>
            <person name="Griggs A."/>
            <person name="Gujja S."/>
            <person name="Hansen M."/>
            <person name="Howarth C."/>
            <person name="Imamovic A."/>
            <person name="Larimer J."/>
            <person name="McCowan C."/>
            <person name="Murphy C."/>
            <person name="Neiman D."/>
            <person name="Pearson M."/>
            <person name="Priest M."/>
            <person name="Roberts A."/>
            <person name="Saif S."/>
            <person name="Shea T."/>
            <person name="Sisk P."/>
            <person name="Sykes S."/>
            <person name="Wortman J."/>
            <person name="Nusbaum C."/>
            <person name="Birren B."/>
        </authorList>
    </citation>
    <scope>NUCLEOTIDE SEQUENCE [LARGE SCALE GENOMIC DNA]</scope>
    <source>
        <strain evidence="6 8">ATCC BAA-350</strain>
    </source>
</reference>
<evidence type="ECO:0000259" key="5">
    <source>
        <dbReference type="PROSITE" id="PS50931"/>
    </source>
</evidence>
<organism evidence="6 8">
    <name type="scientific">Enterococcus gilvus ATCC BAA-350</name>
    <dbReference type="NCBI Taxonomy" id="1158614"/>
    <lineage>
        <taxon>Bacteria</taxon>
        <taxon>Bacillati</taxon>
        <taxon>Bacillota</taxon>
        <taxon>Bacilli</taxon>
        <taxon>Lactobacillales</taxon>
        <taxon>Enterococcaceae</taxon>
        <taxon>Enterococcus</taxon>
    </lineage>
</organism>
<evidence type="ECO:0000256" key="1">
    <source>
        <dbReference type="ARBA" id="ARBA00009437"/>
    </source>
</evidence>
<dbReference type="GO" id="GO:0000976">
    <property type="term" value="F:transcription cis-regulatory region binding"/>
    <property type="evidence" value="ECO:0007669"/>
    <property type="project" value="TreeGrafter"/>
</dbReference>
<dbReference type="Pfam" id="PF00126">
    <property type="entry name" value="HTH_1"/>
    <property type="match status" value="1"/>
</dbReference>
<dbReference type="RefSeq" id="WP_010779429.1">
    <property type="nucleotide sequence ID" value="NZ_ASWH01000001.1"/>
</dbReference>
<dbReference type="InterPro" id="IPR000847">
    <property type="entry name" value="LysR_HTH_N"/>
</dbReference>
<dbReference type="AlphaFoldDB" id="R2VGR9"/>
<dbReference type="EMBL" id="AJDQ01000006">
    <property type="protein sequence ID" value="EOI56796.1"/>
    <property type="molecule type" value="Genomic_DNA"/>
</dbReference>
<dbReference type="SUPFAM" id="SSF46785">
    <property type="entry name" value="Winged helix' DNA-binding domain"/>
    <property type="match status" value="1"/>
</dbReference>
<dbReference type="InterPro" id="IPR036390">
    <property type="entry name" value="WH_DNA-bd_sf"/>
</dbReference>
<evidence type="ECO:0000256" key="4">
    <source>
        <dbReference type="ARBA" id="ARBA00023163"/>
    </source>
</evidence>
<comment type="caution">
    <text evidence="6">The sequence shown here is derived from an EMBL/GenBank/DDBJ whole genome shotgun (WGS) entry which is preliminary data.</text>
</comment>
<gene>
    <name evidence="7" type="ORF">I592_02989</name>
    <name evidence="6" type="ORF">UKC_00981</name>
</gene>
<dbReference type="Pfam" id="PF03466">
    <property type="entry name" value="LysR_substrate"/>
    <property type="match status" value="1"/>
</dbReference>
<accession>R2VGR9</accession>
<keyword evidence="9" id="KW-1185">Reference proteome</keyword>
<feature type="domain" description="HTH lysR-type" evidence="5">
    <location>
        <begin position="1"/>
        <end position="58"/>
    </location>
</feature>
<dbReference type="PANTHER" id="PTHR30126">
    <property type="entry name" value="HTH-TYPE TRANSCRIPTIONAL REGULATOR"/>
    <property type="match status" value="1"/>
</dbReference>
<keyword evidence="2" id="KW-0805">Transcription regulation</keyword>
<dbReference type="GO" id="GO:0003700">
    <property type="term" value="F:DNA-binding transcription factor activity"/>
    <property type="evidence" value="ECO:0007669"/>
    <property type="project" value="InterPro"/>
</dbReference>
<protein>
    <recommendedName>
        <fullName evidence="5">HTH lysR-type domain-containing protein</fullName>
    </recommendedName>
</protein>
<dbReference type="PATRIC" id="fig|1158614.3.peg.1010"/>
<dbReference type="PANTHER" id="PTHR30126:SF64">
    <property type="entry name" value="HTH-TYPE TRANSCRIPTIONAL REGULATOR CITR"/>
    <property type="match status" value="1"/>
</dbReference>
<dbReference type="EMBL" id="ASWH01000001">
    <property type="protein sequence ID" value="EOW83630.1"/>
    <property type="molecule type" value="Genomic_DNA"/>
</dbReference>
<reference evidence="7 9" key="2">
    <citation type="submission" date="2013-03" db="EMBL/GenBank/DDBJ databases">
        <title>The Genome Sequence of Enterococcus gilvus ATCC BAA-350 (PacBio/Illumina hybrid assembly).</title>
        <authorList>
            <consortium name="The Broad Institute Genomics Platform"/>
            <consortium name="The Broad Institute Genome Sequencing Center for Infectious Disease"/>
            <person name="Earl A."/>
            <person name="Russ C."/>
            <person name="Gilmore M."/>
            <person name="Surin D."/>
            <person name="Walker B."/>
            <person name="Young S."/>
            <person name="Zeng Q."/>
            <person name="Gargeya S."/>
            <person name="Fitzgerald M."/>
            <person name="Haas B."/>
            <person name="Abouelleil A."/>
            <person name="Allen A.W."/>
            <person name="Alvarado L."/>
            <person name="Arachchi H.M."/>
            <person name="Berlin A.M."/>
            <person name="Chapman S.B."/>
            <person name="Gainer-Dewar J."/>
            <person name="Goldberg J."/>
            <person name="Griggs A."/>
            <person name="Gujja S."/>
            <person name="Hansen M."/>
            <person name="Howarth C."/>
            <person name="Imamovic A."/>
            <person name="Ireland A."/>
            <person name="Larimer J."/>
            <person name="McCowan C."/>
            <person name="Murphy C."/>
            <person name="Pearson M."/>
            <person name="Poon T.W."/>
            <person name="Priest M."/>
            <person name="Roberts A."/>
            <person name="Saif S."/>
            <person name="Shea T."/>
            <person name="Sisk P."/>
            <person name="Sykes S."/>
            <person name="Wortman J."/>
            <person name="Nusbaum C."/>
            <person name="Birren B."/>
        </authorList>
    </citation>
    <scope>NUCLEOTIDE SEQUENCE [LARGE SCALE GENOMIC DNA]</scope>
    <source>
        <strain evidence="7 9">ATCC BAA-350</strain>
    </source>
</reference>
<dbReference type="Proteomes" id="UP000013750">
    <property type="component" value="Unassembled WGS sequence"/>
</dbReference>
<dbReference type="InterPro" id="IPR036388">
    <property type="entry name" value="WH-like_DNA-bd_sf"/>
</dbReference>
<evidence type="ECO:0000313" key="8">
    <source>
        <dbReference type="Proteomes" id="UP000013750"/>
    </source>
</evidence>
<dbReference type="Proteomes" id="UP000014160">
    <property type="component" value="Unassembled WGS sequence"/>
</dbReference>
<keyword evidence="3" id="KW-0238">DNA-binding</keyword>
<dbReference type="eggNOG" id="COG0583">
    <property type="taxonomic scope" value="Bacteria"/>
</dbReference>
<evidence type="ECO:0000256" key="2">
    <source>
        <dbReference type="ARBA" id="ARBA00023015"/>
    </source>
</evidence>